<dbReference type="EMBL" id="ASPP01023377">
    <property type="protein sequence ID" value="ETO10581.1"/>
    <property type="molecule type" value="Genomic_DNA"/>
</dbReference>
<evidence type="ECO:0008006" key="3">
    <source>
        <dbReference type="Google" id="ProtNLM"/>
    </source>
</evidence>
<feature type="non-terminal residue" evidence="1">
    <location>
        <position position="191"/>
    </location>
</feature>
<evidence type="ECO:0000313" key="1">
    <source>
        <dbReference type="EMBL" id="ETO10581.1"/>
    </source>
</evidence>
<protein>
    <recommendedName>
        <fullName evidence="3">TRAF-type domain-containing protein</fullName>
    </recommendedName>
</protein>
<proteinExistence type="predicted"/>
<keyword evidence="2" id="KW-1185">Reference proteome</keyword>
<dbReference type="AlphaFoldDB" id="X6MA83"/>
<organism evidence="1 2">
    <name type="scientific">Reticulomyxa filosa</name>
    <dbReference type="NCBI Taxonomy" id="46433"/>
    <lineage>
        <taxon>Eukaryota</taxon>
        <taxon>Sar</taxon>
        <taxon>Rhizaria</taxon>
        <taxon>Retaria</taxon>
        <taxon>Foraminifera</taxon>
        <taxon>Monothalamids</taxon>
        <taxon>Reticulomyxidae</taxon>
        <taxon>Reticulomyxa</taxon>
    </lineage>
</organism>
<gene>
    <name evidence="1" type="ORF">RFI_26796</name>
</gene>
<evidence type="ECO:0000313" key="2">
    <source>
        <dbReference type="Proteomes" id="UP000023152"/>
    </source>
</evidence>
<dbReference type="Proteomes" id="UP000023152">
    <property type="component" value="Unassembled WGS sequence"/>
</dbReference>
<reference evidence="1 2" key="1">
    <citation type="journal article" date="2013" name="Curr. Biol.">
        <title>The Genome of the Foraminiferan Reticulomyxa filosa.</title>
        <authorList>
            <person name="Glockner G."/>
            <person name="Hulsmann N."/>
            <person name="Schleicher M."/>
            <person name="Noegel A.A."/>
            <person name="Eichinger L."/>
            <person name="Gallinger C."/>
            <person name="Pawlowski J."/>
            <person name="Sierra R."/>
            <person name="Euteneuer U."/>
            <person name="Pillet L."/>
            <person name="Moustafa A."/>
            <person name="Platzer M."/>
            <person name="Groth M."/>
            <person name="Szafranski K."/>
            <person name="Schliwa M."/>
        </authorList>
    </citation>
    <scope>NUCLEOTIDE SEQUENCE [LARGE SCALE GENOMIC DNA]</scope>
</reference>
<dbReference type="OrthoDB" id="9049620at2759"/>
<accession>X6MA83</accession>
<name>X6MA83_RETFI</name>
<comment type="caution">
    <text evidence="1">The sequence shown here is derived from an EMBL/GenBank/DDBJ whole genome shotgun (WGS) entry which is preliminary data.</text>
</comment>
<sequence length="191" mass="22538">MDERLVKAYSQFDRGFESFSFHRFPPEVKKYDTKVNFKIEKLFFLFFKRRSKPNYEKIFVNFNIIINNRVTHRSDCSMSDLKEEKMKGKDQTGATSFSFDPHSCFDKNWILYLNKEEQINHFICLVCNQVTSNPVEINCPQHEDTDEILIAGENCLKKLLINNNNTCPIQFHDGCQYSVIKSVRQLINDIT</sequence>